<evidence type="ECO:0000313" key="1">
    <source>
        <dbReference type="EMBL" id="KAK3937592.1"/>
    </source>
</evidence>
<protein>
    <submittedName>
        <fullName evidence="1">Uncharacterized protein</fullName>
    </submittedName>
</protein>
<comment type="caution">
    <text evidence="1">The sequence shown here is derived from an EMBL/GenBank/DDBJ whole genome shotgun (WGS) entry which is preliminary data.</text>
</comment>
<name>A0AAN6S1D4_9PEZI</name>
<gene>
    <name evidence="1" type="ORF">QBC46DRAFT_392405</name>
</gene>
<evidence type="ECO:0000313" key="2">
    <source>
        <dbReference type="Proteomes" id="UP001303473"/>
    </source>
</evidence>
<dbReference type="Proteomes" id="UP001303473">
    <property type="component" value="Unassembled WGS sequence"/>
</dbReference>
<proteinExistence type="predicted"/>
<dbReference type="EMBL" id="MU853850">
    <property type="protein sequence ID" value="KAK3937592.1"/>
    <property type="molecule type" value="Genomic_DNA"/>
</dbReference>
<keyword evidence="2" id="KW-1185">Reference proteome</keyword>
<sequence length="70" mass="8298">MHIIQGSHDLLAHQLTLHHGLSLDMVFRNQRRYFRFYKEYGVLDGVAWHFVCDIKSFFSSMSSLQTHNTE</sequence>
<accession>A0AAN6S1D4</accession>
<organism evidence="1 2">
    <name type="scientific">Diplogelasinospora grovesii</name>
    <dbReference type="NCBI Taxonomy" id="303347"/>
    <lineage>
        <taxon>Eukaryota</taxon>
        <taxon>Fungi</taxon>
        <taxon>Dikarya</taxon>
        <taxon>Ascomycota</taxon>
        <taxon>Pezizomycotina</taxon>
        <taxon>Sordariomycetes</taxon>
        <taxon>Sordariomycetidae</taxon>
        <taxon>Sordariales</taxon>
        <taxon>Diplogelasinosporaceae</taxon>
        <taxon>Diplogelasinospora</taxon>
    </lineage>
</organism>
<dbReference type="AlphaFoldDB" id="A0AAN6S1D4"/>
<reference evidence="2" key="1">
    <citation type="journal article" date="2023" name="Mol. Phylogenet. Evol.">
        <title>Genome-scale phylogeny and comparative genomics of the fungal order Sordariales.</title>
        <authorList>
            <person name="Hensen N."/>
            <person name="Bonometti L."/>
            <person name="Westerberg I."/>
            <person name="Brannstrom I.O."/>
            <person name="Guillou S."/>
            <person name="Cros-Aarteil S."/>
            <person name="Calhoun S."/>
            <person name="Haridas S."/>
            <person name="Kuo A."/>
            <person name="Mondo S."/>
            <person name="Pangilinan J."/>
            <person name="Riley R."/>
            <person name="LaButti K."/>
            <person name="Andreopoulos B."/>
            <person name="Lipzen A."/>
            <person name="Chen C."/>
            <person name="Yan M."/>
            <person name="Daum C."/>
            <person name="Ng V."/>
            <person name="Clum A."/>
            <person name="Steindorff A."/>
            <person name="Ohm R.A."/>
            <person name="Martin F."/>
            <person name="Silar P."/>
            <person name="Natvig D.O."/>
            <person name="Lalanne C."/>
            <person name="Gautier V."/>
            <person name="Ament-Velasquez S.L."/>
            <person name="Kruys A."/>
            <person name="Hutchinson M.I."/>
            <person name="Powell A.J."/>
            <person name="Barry K."/>
            <person name="Miller A.N."/>
            <person name="Grigoriev I.V."/>
            <person name="Debuchy R."/>
            <person name="Gladieux P."/>
            <person name="Hiltunen Thoren M."/>
            <person name="Johannesson H."/>
        </authorList>
    </citation>
    <scope>NUCLEOTIDE SEQUENCE [LARGE SCALE GENOMIC DNA]</scope>
    <source>
        <strain evidence="2">CBS 340.73</strain>
    </source>
</reference>